<keyword evidence="1 4" id="KW-0238">DNA-binding</keyword>
<evidence type="ECO:0000256" key="2">
    <source>
        <dbReference type="ARBA" id="ARBA00023155"/>
    </source>
</evidence>
<dbReference type="PANTHER" id="PTHR11850">
    <property type="entry name" value="HOMEOBOX PROTEIN TRANSCRIPTION FACTORS"/>
    <property type="match status" value="1"/>
</dbReference>
<evidence type="ECO:0000256" key="5">
    <source>
        <dbReference type="SAM" id="MobiDB-lite"/>
    </source>
</evidence>
<keyword evidence="2 4" id="KW-0371">Homeobox</keyword>
<dbReference type="SUPFAM" id="SSF46689">
    <property type="entry name" value="Homeodomain-like"/>
    <property type="match status" value="1"/>
</dbReference>
<dbReference type="InterPro" id="IPR009057">
    <property type="entry name" value="Homeodomain-like_sf"/>
</dbReference>
<dbReference type="SMART" id="SM00389">
    <property type="entry name" value="HOX"/>
    <property type="match status" value="1"/>
</dbReference>
<protein>
    <submittedName>
        <fullName evidence="7">Homeobox protein Meis3</fullName>
    </submittedName>
</protein>
<accession>A0A061SIZ8</accession>
<dbReference type="InterPro" id="IPR008422">
    <property type="entry name" value="KN_HD"/>
</dbReference>
<sequence length="337" mass="38780">MSSFASDTVAAEELLSQLVSEGYEFSQEIAEASHLIPLPPEHKHEVERELRFVDRQSKLRSLLTLHRDYPRLVSLFYACKKFSCSSSYVKVLEEEEVEYLESLTRLRNRTRALQLPQNLQIKLDEFMSSRLKMMDKIRNELDTCRHKMSKAAERLDQELCDVLSCASLLLDLEQVQDPPASSAISAPPSTLDGRMSFPQIPDRFTPSTMCSTSAPEHKRKVGNMHQMKEELMRRKKKGKLPAGATEALKSWWDQNREWPYPTEEQKRRLLESTGLNTQQLNNWFINQRKRHWHKIPGSGSHVTRGHSSSQPSLQTSSGSNPCSLEEYCMNCDSHRSI</sequence>
<evidence type="ECO:0000259" key="6">
    <source>
        <dbReference type="PROSITE" id="PS50071"/>
    </source>
</evidence>
<dbReference type="GO" id="GO:0003677">
    <property type="term" value="F:DNA binding"/>
    <property type="evidence" value="ECO:0007669"/>
    <property type="project" value="UniProtKB-UniRule"/>
</dbReference>
<dbReference type="PROSITE" id="PS50071">
    <property type="entry name" value="HOMEOBOX_2"/>
    <property type="match status" value="1"/>
</dbReference>
<dbReference type="EMBL" id="GBEZ01000628">
    <property type="protein sequence ID" value="JAC84273.1"/>
    <property type="molecule type" value="Transcribed_RNA"/>
</dbReference>
<evidence type="ECO:0000256" key="1">
    <source>
        <dbReference type="ARBA" id="ARBA00023125"/>
    </source>
</evidence>
<dbReference type="InterPro" id="IPR001356">
    <property type="entry name" value="HD"/>
</dbReference>
<evidence type="ECO:0000256" key="4">
    <source>
        <dbReference type="PROSITE-ProRule" id="PRU00108"/>
    </source>
</evidence>
<feature type="region of interest" description="Disordered" evidence="5">
    <location>
        <begin position="294"/>
        <end position="320"/>
    </location>
</feature>
<proteinExistence type="predicted"/>
<feature type="domain" description="Homeobox" evidence="6">
    <location>
        <begin position="231"/>
        <end position="294"/>
    </location>
</feature>
<dbReference type="Pfam" id="PF05920">
    <property type="entry name" value="Homeobox_KN"/>
    <property type="match status" value="1"/>
</dbReference>
<keyword evidence="3 4" id="KW-0539">Nucleus</keyword>
<name>A0A061SIZ8_9CHLO</name>
<dbReference type="Gene3D" id="1.10.10.60">
    <property type="entry name" value="Homeodomain-like"/>
    <property type="match status" value="1"/>
</dbReference>
<feature type="DNA-binding region" description="Homeobox" evidence="4">
    <location>
        <begin position="233"/>
        <end position="295"/>
    </location>
</feature>
<reference evidence="7" key="1">
    <citation type="submission" date="2014-05" db="EMBL/GenBank/DDBJ databases">
        <title>The transcriptome of the halophilic microalga Tetraselmis sp. GSL018 isolated from the Great Salt Lake, Utah.</title>
        <authorList>
            <person name="Jinkerson R.E."/>
            <person name="D'Adamo S."/>
            <person name="Posewitz M.C."/>
        </authorList>
    </citation>
    <scope>NUCLEOTIDE SEQUENCE</scope>
    <source>
        <strain evidence="7">GSL018</strain>
    </source>
</reference>
<dbReference type="AlphaFoldDB" id="A0A061SIZ8"/>
<evidence type="ECO:0000256" key="3">
    <source>
        <dbReference type="ARBA" id="ARBA00023242"/>
    </source>
</evidence>
<gene>
    <name evidence="7" type="primary">MEIS3</name>
    <name evidence="7" type="ORF">TSPGSL018_1392</name>
</gene>
<evidence type="ECO:0000313" key="7">
    <source>
        <dbReference type="EMBL" id="JAC84273.1"/>
    </source>
</evidence>
<dbReference type="GO" id="GO:0005634">
    <property type="term" value="C:nucleus"/>
    <property type="evidence" value="ECO:0007669"/>
    <property type="project" value="UniProtKB-SubCell"/>
</dbReference>
<organism evidence="7">
    <name type="scientific">Tetraselmis sp. GSL018</name>
    <dbReference type="NCBI Taxonomy" id="582737"/>
    <lineage>
        <taxon>Eukaryota</taxon>
        <taxon>Viridiplantae</taxon>
        <taxon>Chlorophyta</taxon>
        <taxon>core chlorophytes</taxon>
        <taxon>Chlorodendrophyceae</taxon>
        <taxon>Chlorodendrales</taxon>
        <taxon>Chlorodendraceae</taxon>
        <taxon>Tetraselmis</taxon>
    </lineage>
</organism>
<comment type="subcellular location">
    <subcellularLocation>
        <location evidence="4">Nucleus</location>
    </subcellularLocation>
</comment>
<dbReference type="CDD" id="cd00086">
    <property type="entry name" value="homeodomain"/>
    <property type="match status" value="1"/>
</dbReference>
<dbReference type="InterPro" id="IPR050224">
    <property type="entry name" value="TALE_homeobox"/>
</dbReference>
<feature type="compositionally biased region" description="Low complexity" evidence="5">
    <location>
        <begin position="307"/>
        <end position="319"/>
    </location>
</feature>
<dbReference type="GO" id="GO:0006355">
    <property type="term" value="P:regulation of DNA-templated transcription"/>
    <property type="evidence" value="ECO:0007669"/>
    <property type="project" value="InterPro"/>
</dbReference>